<feature type="region of interest" description="Disordered" evidence="1">
    <location>
        <begin position="80"/>
        <end position="123"/>
    </location>
</feature>
<sequence length="123" mass="13187">MLVLGMLLVGATAAFVALAIVENFSGGPGYSVTLFGQHVATLNALETFLAGLALALVFCFGLAMMTGGALWMRVRRRRRRARRAVREPDVTTARDTQGEPTAAEAGTTTGKPRHRHGLHIFGH</sequence>
<keyword evidence="4" id="KW-1185">Reference proteome</keyword>
<feature type="transmembrane region" description="Helical" evidence="2">
    <location>
        <begin position="47"/>
        <end position="72"/>
    </location>
</feature>
<dbReference type="RefSeq" id="WP_276092485.1">
    <property type="nucleotide sequence ID" value="NZ_JARJBC010000003.1"/>
</dbReference>
<proteinExistence type="predicted"/>
<comment type="caution">
    <text evidence="3">The sequence shown here is derived from an EMBL/GenBank/DDBJ whole genome shotgun (WGS) entry which is preliminary data.</text>
</comment>
<keyword evidence="2" id="KW-1133">Transmembrane helix</keyword>
<evidence type="ECO:0000256" key="1">
    <source>
        <dbReference type="SAM" id="MobiDB-lite"/>
    </source>
</evidence>
<feature type="compositionally biased region" description="Low complexity" evidence="1">
    <location>
        <begin position="98"/>
        <end position="110"/>
    </location>
</feature>
<evidence type="ECO:0000256" key="2">
    <source>
        <dbReference type="SAM" id="Phobius"/>
    </source>
</evidence>
<keyword evidence="2" id="KW-0472">Membrane</keyword>
<evidence type="ECO:0000313" key="4">
    <source>
        <dbReference type="Proteomes" id="UP001216579"/>
    </source>
</evidence>
<reference evidence="3 4" key="1">
    <citation type="submission" date="2023-03" db="EMBL/GenBank/DDBJ databases">
        <title>Draft genome sequence of Streptomyces sp. RB6PN23 isolated from peat swamp forest in Thailand.</title>
        <authorList>
            <person name="Klaysubun C."/>
            <person name="Duangmal K."/>
        </authorList>
    </citation>
    <scope>NUCLEOTIDE SEQUENCE [LARGE SCALE GENOMIC DNA]</scope>
    <source>
        <strain evidence="3 4">RB6PN23</strain>
    </source>
</reference>
<keyword evidence="2" id="KW-0812">Transmembrane</keyword>
<organism evidence="3 4">
    <name type="scientific">Streptomyces silvisoli</name>
    <dbReference type="NCBI Taxonomy" id="3034235"/>
    <lineage>
        <taxon>Bacteria</taxon>
        <taxon>Bacillati</taxon>
        <taxon>Actinomycetota</taxon>
        <taxon>Actinomycetes</taxon>
        <taxon>Kitasatosporales</taxon>
        <taxon>Streptomycetaceae</taxon>
        <taxon>Streptomyces</taxon>
    </lineage>
</organism>
<evidence type="ECO:0000313" key="3">
    <source>
        <dbReference type="EMBL" id="MDF3288733.1"/>
    </source>
</evidence>
<feature type="compositionally biased region" description="Basic residues" evidence="1">
    <location>
        <begin position="111"/>
        <end position="123"/>
    </location>
</feature>
<gene>
    <name evidence="3" type="ORF">P3G67_05705</name>
</gene>
<name>A0ABT5ZFY1_9ACTN</name>
<accession>A0ABT5ZFY1</accession>
<dbReference type="EMBL" id="JARJBC010000003">
    <property type="protein sequence ID" value="MDF3288733.1"/>
    <property type="molecule type" value="Genomic_DNA"/>
</dbReference>
<protein>
    <recommendedName>
        <fullName evidence="5">LapA family protein</fullName>
    </recommendedName>
</protein>
<dbReference type="Proteomes" id="UP001216579">
    <property type="component" value="Unassembled WGS sequence"/>
</dbReference>
<evidence type="ECO:0008006" key="5">
    <source>
        <dbReference type="Google" id="ProtNLM"/>
    </source>
</evidence>